<reference evidence="7 8" key="1">
    <citation type="submission" date="2023-08" db="EMBL/GenBank/DDBJ databases">
        <authorList>
            <person name="Girao M."/>
            <person name="Carvalho M.F."/>
        </authorList>
    </citation>
    <scope>NUCLEOTIDE SEQUENCE [LARGE SCALE GENOMIC DNA]</scope>
    <source>
        <strain evidence="7 8">CC-R104</strain>
    </source>
</reference>
<evidence type="ECO:0000256" key="1">
    <source>
        <dbReference type="ARBA" id="ARBA00022574"/>
    </source>
</evidence>
<evidence type="ECO:0000256" key="4">
    <source>
        <dbReference type="SAM" id="MobiDB-lite"/>
    </source>
</evidence>
<name>A0ABU7JNF7_9NOCA</name>
<keyword evidence="1 3" id="KW-0853">WD repeat</keyword>
<evidence type="ECO:0000259" key="6">
    <source>
        <dbReference type="Pfam" id="PF20703"/>
    </source>
</evidence>
<keyword evidence="5" id="KW-1133">Transmembrane helix</keyword>
<feature type="repeat" description="WD" evidence="3">
    <location>
        <begin position="665"/>
        <end position="698"/>
    </location>
</feature>
<dbReference type="PROSITE" id="PS00678">
    <property type="entry name" value="WD_REPEATS_1"/>
    <property type="match status" value="4"/>
</dbReference>
<dbReference type="SUPFAM" id="SSF52540">
    <property type="entry name" value="P-loop containing nucleoside triphosphate hydrolases"/>
    <property type="match status" value="1"/>
</dbReference>
<dbReference type="InterPro" id="IPR019775">
    <property type="entry name" value="WD40_repeat_CS"/>
</dbReference>
<keyword evidence="2" id="KW-0677">Repeat</keyword>
<dbReference type="Proteomes" id="UP001331936">
    <property type="component" value="Unassembled WGS sequence"/>
</dbReference>
<feature type="domain" description="Novel STAND NTPase 1" evidence="6">
    <location>
        <begin position="131"/>
        <end position="520"/>
    </location>
</feature>
<accession>A0ABU7JNF7</accession>
<keyword evidence="5" id="KW-0472">Membrane</keyword>
<protein>
    <submittedName>
        <fullName evidence="7">WD40 repeat domain-containing protein</fullName>
    </submittedName>
</protein>
<sequence>MADDARRADAAQRQFFADQLRMLFAAAGRPALKKVVSDASAAARAMGSDRTVSVQRISDWRSGNRLPASFESVHPVLIVLIRAARALDNEPPAAGLYSLKQWESWWKNARGRAGAARSPDRTPPVPDGMRPYKGLSAYRDTDARLFFGRAQSVRTLADIVAAAHGQGPVIVTGASGVGKSSLVQAGLVPQICGGGDIRPVVITPGRHPVARFVEALPELDAIDDRADPHALHAALRAEAGRTSASALLIIVDQIEELFTQGVDADECSEFLQLIELAATGNDGDAPALVVATMRSDFYDRAVGNPVLARALERRSKTVQPLDRDDLVEVITVPAKLMGVRLEAGLVDLIFHDLGVVAPGDITGTELPLLSHLLDTMWDNRHSGVLTVAGYRATGGVRGSIAASAERAWERLEERDRKLARSMMVHLVYVTDTGTDVIIGRPLSRLLDAAGGDRAAASRVIDHFVSARVLVVDAGSVELIHAAVIDAWPRLKSWIQEDRASAALRQRIEADAVSWIESGCNSSLLYQRGRMDLVTEQDPRTAVTGTRPSSDVTVALSPVAVDFLAASQRQITRSLWRRRAAVAALALSTIVALIMGGVALVAKNRAEAERSTAQFQQVVALSDAMRDDDPTTSAHLALAAAHLRPDSDIAYSRLIATQGVPLARTLSGHTGPVYGVAVSPDGSILASASDDGTVRLWDLAAESGPALLGEPLAQASMYMASVSFSPDGRYLAGGSGGGGVWIWDLSDPAAPRTILDNRVLATGAVHNVRFGPAGDVLAVPYDDSTVALVDTSAPETGRFPAAPLLGHEGGVRTVSFRTDGSVLATSSDDRTVRLWDVTDPAAPRSIGAPLTGFDDVAHSVSFSGDGRTLAASSDDGVLRLFDTTDPRAVAPLGSPVRAHTGGVWSISFLPDGHTLASASWDGTAKLWSVDFDERTLDEVTPAFTGHGGGVPTLTVTPDGGNIITGGQDANVRIWTMPRSLVSVADAALTRPSSDRSGTLVATCSYGPAVRLWRVDADGGWNRAGSALLPRPLGGAYMCALSPSGAILATAPTVGGSMQLWNVRDPARPTPIGNPLTLGTRFTSPLAFSPDGTTLVTGADDFSVQLWNLSDPAAPVRWGEPLTGPKNLVRSAVISPDGSSLVVASADGEIYAWDINDPEKPRASEVSGGHDAGVNGVAFSADGAVLASGGDDQQVVLWDRDGDGNFRARPAPLLGHSGTVYSVSVSPDGRRVVSGSDDGTVRLWDVSDPEAMRAIGGPITDTGVGRWQVVFQPDGTVVAAGGDGVVRTWDLDPEKVTERLCSSSSGRLRELLPQYDLPAPGREVC</sequence>
<feature type="region of interest" description="Disordered" evidence="4">
    <location>
        <begin position="113"/>
        <end position="132"/>
    </location>
</feature>
<dbReference type="PROSITE" id="PS50082">
    <property type="entry name" value="WD_REPEATS_2"/>
    <property type="match status" value="10"/>
</dbReference>
<dbReference type="InterPro" id="IPR027417">
    <property type="entry name" value="P-loop_NTPase"/>
</dbReference>
<feature type="repeat" description="WD" evidence="3">
    <location>
        <begin position="1165"/>
        <end position="1197"/>
    </location>
</feature>
<gene>
    <name evidence="7" type="ORF">Q8814_05495</name>
</gene>
<dbReference type="SUPFAM" id="SSF50978">
    <property type="entry name" value="WD40 repeat-like"/>
    <property type="match status" value="2"/>
</dbReference>
<proteinExistence type="predicted"/>
<feature type="repeat" description="WD" evidence="3">
    <location>
        <begin position="803"/>
        <end position="844"/>
    </location>
</feature>
<dbReference type="InterPro" id="IPR015943">
    <property type="entry name" value="WD40/YVTN_repeat-like_dom_sf"/>
</dbReference>
<dbReference type="PROSITE" id="PS50294">
    <property type="entry name" value="WD_REPEATS_REGION"/>
    <property type="match status" value="8"/>
</dbReference>
<feature type="repeat" description="WD" evidence="3">
    <location>
        <begin position="1120"/>
        <end position="1161"/>
    </location>
</feature>
<evidence type="ECO:0000313" key="7">
    <source>
        <dbReference type="EMBL" id="MEE2031573.1"/>
    </source>
</evidence>
<dbReference type="Pfam" id="PF00400">
    <property type="entry name" value="WD40"/>
    <property type="match status" value="11"/>
</dbReference>
<dbReference type="Pfam" id="PF20703">
    <property type="entry name" value="nSTAND1"/>
    <property type="match status" value="1"/>
</dbReference>
<feature type="transmembrane region" description="Helical" evidence="5">
    <location>
        <begin position="579"/>
        <end position="601"/>
    </location>
</feature>
<keyword evidence="8" id="KW-1185">Reference proteome</keyword>
<feature type="repeat" description="WD" evidence="3">
    <location>
        <begin position="942"/>
        <end position="975"/>
    </location>
</feature>
<evidence type="ECO:0000256" key="3">
    <source>
        <dbReference type="PROSITE-ProRule" id="PRU00221"/>
    </source>
</evidence>
<dbReference type="InterPro" id="IPR049052">
    <property type="entry name" value="nSTAND1"/>
</dbReference>
<dbReference type="EMBL" id="JAUZMZ010000019">
    <property type="protein sequence ID" value="MEE2031573.1"/>
    <property type="molecule type" value="Genomic_DNA"/>
</dbReference>
<feature type="repeat" description="WD" evidence="3">
    <location>
        <begin position="711"/>
        <end position="752"/>
    </location>
</feature>
<dbReference type="InterPro" id="IPR001680">
    <property type="entry name" value="WD40_rpt"/>
</dbReference>
<feature type="repeat" description="WD" evidence="3">
    <location>
        <begin position="849"/>
        <end position="890"/>
    </location>
</feature>
<evidence type="ECO:0000256" key="5">
    <source>
        <dbReference type="SAM" id="Phobius"/>
    </source>
</evidence>
<dbReference type="InterPro" id="IPR036322">
    <property type="entry name" value="WD40_repeat_dom_sf"/>
</dbReference>
<feature type="repeat" description="WD" evidence="3">
    <location>
        <begin position="895"/>
        <end position="936"/>
    </location>
</feature>
<dbReference type="SMART" id="SM00320">
    <property type="entry name" value="WD40"/>
    <property type="match status" value="12"/>
</dbReference>
<dbReference type="PRINTS" id="PR00320">
    <property type="entry name" value="GPROTEINBRPT"/>
</dbReference>
<evidence type="ECO:0000256" key="2">
    <source>
        <dbReference type="ARBA" id="ARBA00022737"/>
    </source>
</evidence>
<evidence type="ECO:0000313" key="8">
    <source>
        <dbReference type="Proteomes" id="UP001331936"/>
    </source>
</evidence>
<dbReference type="Gene3D" id="2.130.10.10">
    <property type="entry name" value="YVTN repeat-like/Quinoprotein amine dehydrogenase"/>
    <property type="match status" value="5"/>
</dbReference>
<keyword evidence="5" id="KW-0812">Transmembrane</keyword>
<dbReference type="RefSeq" id="WP_330151010.1">
    <property type="nucleotide sequence ID" value="NZ_JAUZMZ010000019.1"/>
</dbReference>
<dbReference type="PANTHER" id="PTHR19879">
    <property type="entry name" value="TRANSCRIPTION INITIATION FACTOR TFIID"/>
    <property type="match status" value="1"/>
</dbReference>
<organism evidence="7 8">
    <name type="scientific">Rhodococcus chondri</name>
    <dbReference type="NCBI Taxonomy" id="3065941"/>
    <lineage>
        <taxon>Bacteria</taxon>
        <taxon>Bacillati</taxon>
        <taxon>Actinomycetota</taxon>
        <taxon>Actinomycetes</taxon>
        <taxon>Mycobacteriales</taxon>
        <taxon>Nocardiaceae</taxon>
        <taxon>Rhodococcus</taxon>
    </lineage>
</organism>
<feature type="repeat" description="WD" evidence="3">
    <location>
        <begin position="1211"/>
        <end position="1252"/>
    </location>
</feature>
<feature type="repeat" description="WD" evidence="3">
    <location>
        <begin position="1084"/>
        <end position="1108"/>
    </location>
</feature>
<comment type="caution">
    <text evidence="7">The sequence shown here is derived from an EMBL/GenBank/DDBJ whole genome shotgun (WGS) entry which is preliminary data.</text>
</comment>
<dbReference type="CDD" id="cd00200">
    <property type="entry name" value="WD40"/>
    <property type="match status" value="2"/>
</dbReference>
<dbReference type="PANTHER" id="PTHR19879:SF9">
    <property type="entry name" value="TRANSCRIPTION INITIATION FACTOR TFIID SUBUNIT 5"/>
    <property type="match status" value="1"/>
</dbReference>
<dbReference type="InterPro" id="IPR020472">
    <property type="entry name" value="WD40_PAC1"/>
</dbReference>